<dbReference type="InterPro" id="IPR057561">
    <property type="entry name" value="NADase_transloc"/>
</dbReference>
<sequence>MKQKNMILCSLLAAVYSWAATPALAQSEWSEGIRSGAILPLSTDAGDSDENLSPVTKEISPVVMEEQDLSIDLWTSGAEIRVTCRLRNVTDRPAYVRFGFPVEALNGKAVKEYGISSRGVRFIGFQEGYREVMRRVEPAKHSEDEQATESFVPEMSRGWMVSELDFAPKEEVKVRIRCRVPYLVEYTGDTAMNRKLVYRLSPASFWHGPIGKGKVTVKARSVDADDVAISPAHRFVRRNHAWEWSFENLEPTEADDIEITLDPENDMNDSCRRDEIVRGADGAAVRFVPVEGMAVAATSQAKGTVPEVDIPGLAFEPENMLDNPKREGQWYHVWGVPGKGRGESATVTLPQPEKLAGFFICPGFGTPTIAGGLESLFPEYGSVTEMEVIVNGTWKRQVRFEPGYDGSRWVSLKDCPLKAETVQLIIKDSVPGSVYDITCLSDMRFYRELSKDDSARQER</sequence>
<keyword evidence="1" id="KW-0732">Signal</keyword>
<dbReference type="STRING" id="1679444.PYTT_1231"/>
<feature type="signal peptide" evidence="1">
    <location>
        <begin position="1"/>
        <end position="25"/>
    </location>
</feature>
<feature type="chain" id="PRO_5014266465" description="NAD glycohydrolase translocation F5/8 type C domain-containing protein" evidence="1">
    <location>
        <begin position="26"/>
        <end position="459"/>
    </location>
</feature>
<feature type="domain" description="NAD glycohydrolase translocation F5/8 type C" evidence="2">
    <location>
        <begin position="313"/>
        <end position="446"/>
    </location>
</feature>
<dbReference type="Proteomes" id="UP000176204">
    <property type="component" value="Chromosome I"/>
</dbReference>
<dbReference type="KEGG" id="agl:PYTT_1231"/>
<dbReference type="Pfam" id="PF25302">
    <property type="entry name" value="NADase_transloc"/>
    <property type="match status" value="1"/>
</dbReference>
<protein>
    <recommendedName>
        <fullName evidence="2">NAD glycohydrolase translocation F5/8 type C domain-containing protein</fullName>
    </recommendedName>
</protein>
<evidence type="ECO:0000313" key="3">
    <source>
        <dbReference type="EMBL" id="SEH85494.1"/>
    </source>
</evidence>
<name>A0A1C7P9W1_9BACT</name>
<accession>A0A1C7P9W1</accession>
<reference evidence="4" key="1">
    <citation type="submission" date="2016-09" db="EMBL/GenBank/DDBJ databases">
        <authorList>
            <person name="Koehorst J."/>
        </authorList>
    </citation>
    <scope>NUCLEOTIDE SEQUENCE [LARGE SCALE GENOMIC DNA]</scope>
</reference>
<gene>
    <name evidence="3" type="ORF">PYTT_1231</name>
</gene>
<dbReference type="OrthoDB" id="185643at2"/>
<dbReference type="RefSeq" id="WP_067777539.1">
    <property type="nucleotide sequence ID" value="NZ_LT629973.1"/>
</dbReference>
<keyword evidence="4" id="KW-1185">Reference proteome</keyword>
<dbReference type="AlphaFoldDB" id="A0A1C7P9W1"/>
<evidence type="ECO:0000313" key="4">
    <source>
        <dbReference type="Proteomes" id="UP000176204"/>
    </source>
</evidence>
<dbReference type="EMBL" id="LT629973">
    <property type="protein sequence ID" value="SEH85494.1"/>
    <property type="molecule type" value="Genomic_DNA"/>
</dbReference>
<dbReference type="Gene3D" id="2.60.40.3680">
    <property type="match status" value="1"/>
</dbReference>
<evidence type="ECO:0000259" key="2">
    <source>
        <dbReference type="Pfam" id="PF25302"/>
    </source>
</evidence>
<organism evidence="3 4">
    <name type="scientific">Akkermansia glycaniphila</name>
    <dbReference type="NCBI Taxonomy" id="1679444"/>
    <lineage>
        <taxon>Bacteria</taxon>
        <taxon>Pseudomonadati</taxon>
        <taxon>Verrucomicrobiota</taxon>
        <taxon>Verrucomicrobiia</taxon>
        <taxon>Verrucomicrobiales</taxon>
        <taxon>Akkermansiaceae</taxon>
        <taxon>Akkermansia</taxon>
    </lineage>
</organism>
<evidence type="ECO:0000256" key="1">
    <source>
        <dbReference type="SAM" id="SignalP"/>
    </source>
</evidence>
<proteinExistence type="predicted"/>